<dbReference type="SFLD" id="SFLDS00019">
    <property type="entry name" value="Glutathione_Transferase_(cytos"/>
    <property type="match status" value="1"/>
</dbReference>
<dbReference type="Gene3D" id="1.20.1050.10">
    <property type="match status" value="1"/>
</dbReference>
<dbReference type="InterPro" id="IPR004045">
    <property type="entry name" value="Glutathione_S-Trfase_N"/>
</dbReference>
<dbReference type="SFLD" id="SFLDG00358">
    <property type="entry name" value="Main_(cytGST)"/>
    <property type="match status" value="1"/>
</dbReference>
<dbReference type="PANTHER" id="PTHR11260:SF676">
    <property type="entry name" value="GLUTATHIONE S-TRANSFERASE U8"/>
    <property type="match status" value="1"/>
</dbReference>
<dbReference type="Gene3D" id="3.40.30.10">
    <property type="entry name" value="Glutaredoxin"/>
    <property type="match status" value="1"/>
</dbReference>
<dbReference type="GO" id="GO:0006749">
    <property type="term" value="P:glutathione metabolic process"/>
    <property type="evidence" value="ECO:0007669"/>
    <property type="project" value="InterPro"/>
</dbReference>
<dbReference type="InterPro" id="IPR040079">
    <property type="entry name" value="Glutathione_S-Trfase"/>
</dbReference>
<dbReference type="FunFam" id="3.40.30.10:FF:000197">
    <property type="entry name" value="Glutathione S-transferase U10"/>
    <property type="match status" value="1"/>
</dbReference>
<dbReference type="Proteomes" id="UP000886885">
    <property type="component" value="Unassembled WGS sequence"/>
</dbReference>
<comment type="similarity">
    <text evidence="4">Belongs to the GST superfamily.</text>
</comment>
<gene>
    <name evidence="8" type="ORF">POTOM_061347</name>
</gene>
<dbReference type="Pfam" id="PF02798">
    <property type="entry name" value="GST_N"/>
    <property type="match status" value="1"/>
</dbReference>
<feature type="coiled-coil region" evidence="5">
    <location>
        <begin position="146"/>
        <end position="173"/>
    </location>
</feature>
<dbReference type="InterPro" id="IPR010987">
    <property type="entry name" value="Glutathione-S-Trfase_C-like"/>
</dbReference>
<dbReference type="OrthoDB" id="4951845at2759"/>
<evidence type="ECO:0000256" key="2">
    <source>
        <dbReference type="ARBA" id="ARBA00022679"/>
    </source>
</evidence>
<evidence type="ECO:0000256" key="3">
    <source>
        <dbReference type="ARBA" id="ARBA00047960"/>
    </source>
</evidence>
<dbReference type="EC" id="2.5.1.18" evidence="1"/>
<name>A0A8X8C1A0_POPTO</name>
<dbReference type="SUPFAM" id="SSF52833">
    <property type="entry name" value="Thioredoxin-like"/>
    <property type="match status" value="1"/>
</dbReference>
<dbReference type="InterPro" id="IPR045074">
    <property type="entry name" value="GST_C_Tau"/>
</dbReference>
<evidence type="ECO:0000259" key="6">
    <source>
        <dbReference type="PROSITE" id="PS50404"/>
    </source>
</evidence>
<reference evidence="8" key="1">
    <citation type="journal article" date="2020" name="bioRxiv">
        <title>Hybrid origin of Populus tomentosa Carr. identified through genome sequencing and phylogenomic analysis.</title>
        <authorList>
            <person name="An X."/>
            <person name="Gao K."/>
            <person name="Chen Z."/>
            <person name="Li J."/>
            <person name="Yang X."/>
            <person name="Yang X."/>
            <person name="Zhou J."/>
            <person name="Guo T."/>
            <person name="Zhao T."/>
            <person name="Huang S."/>
            <person name="Miao D."/>
            <person name="Khan W.U."/>
            <person name="Rao P."/>
            <person name="Ye M."/>
            <person name="Lei B."/>
            <person name="Liao W."/>
            <person name="Wang J."/>
            <person name="Ji L."/>
            <person name="Li Y."/>
            <person name="Guo B."/>
            <person name="Mustafa N.S."/>
            <person name="Li S."/>
            <person name="Yun Q."/>
            <person name="Keller S.R."/>
            <person name="Mao J."/>
            <person name="Zhang R."/>
            <person name="Strauss S.H."/>
        </authorList>
    </citation>
    <scope>NUCLEOTIDE SEQUENCE</scope>
    <source>
        <strain evidence="8">GM15</strain>
        <tissue evidence="8">Leaf</tissue>
    </source>
</reference>
<keyword evidence="5" id="KW-0175">Coiled coil</keyword>
<proteinExistence type="inferred from homology"/>
<keyword evidence="2" id="KW-0808">Transferase</keyword>
<evidence type="ECO:0000256" key="4">
    <source>
        <dbReference type="RuleBase" id="RU003494"/>
    </source>
</evidence>
<feature type="domain" description="GST C-terminal" evidence="7">
    <location>
        <begin position="116"/>
        <end position="243"/>
    </location>
</feature>
<dbReference type="CDD" id="cd03185">
    <property type="entry name" value="GST_C_Tau"/>
    <property type="match status" value="1"/>
</dbReference>
<dbReference type="InterPro" id="IPR036282">
    <property type="entry name" value="Glutathione-S-Trfase_C_sf"/>
</dbReference>
<dbReference type="EMBL" id="JAAWWB010001488">
    <property type="protein sequence ID" value="KAG6735969.1"/>
    <property type="molecule type" value="Genomic_DNA"/>
</dbReference>
<sequence length="250" mass="29042">MQRTWKQHSTLKLLTNIQQSKQAEVRNTCEMAEVKLLGAWGSPFSRRVEMALKLKGVEYEYIEEDLANKSPLLLEHNPIHKKVPVLLHNGKTLAESLVILEYIDETWKSNPILPEDPYDKAMARFWAKFIDEKCIPAIWQIMWSKENEREKALEEAIQNLKTLENELKDKKFFGGETIGLVDIVANFVGFWLGAVEEATGMELVNKERFPVLCKWIDEYVNCSVVKENLPPRDKLIAFLRPRFSASSWKY</sequence>
<dbReference type="PROSITE" id="PS50405">
    <property type="entry name" value="GST_CTER"/>
    <property type="match status" value="1"/>
</dbReference>
<organism evidence="8 9">
    <name type="scientific">Populus tomentosa</name>
    <name type="common">Chinese white poplar</name>
    <dbReference type="NCBI Taxonomy" id="118781"/>
    <lineage>
        <taxon>Eukaryota</taxon>
        <taxon>Viridiplantae</taxon>
        <taxon>Streptophyta</taxon>
        <taxon>Embryophyta</taxon>
        <taxon>Tracheophyta</taxon>
        <taxon>Spermatophyta</taxon>
        <taxon>Magnoliopsida</taxon>
        <taxon>eudicotyledons</taxon>
        <taxon>Gunneridae</taxon>
        <taxon>Pentapetalae</taxon>
        <taxon>rosids</taxon>
        <taxon>fabids</taxon>
        <taxon>Malpighiales</taxon>
        <taxon>Salicaceae</taxon>
        <taxon>Saliceae</taxon>
        <taxon>Populus</taxon>
    </lineage>
</organism>
<dbReference type="GO" id="GO:0005737">
    <property type="term" value="C:cytoplasm"/>
    <property type="evidence" value="ECO:0007669"/>
    <property type="project" value="TreeGrafter"/>
</dbReference>
<evidence type="ECO:0000256" key="1">
    <source>
        <dbReference type="ARBA" id="ARBA00012452"/>
    </source>
</evidence>
<dbReference type="InterPro" id="IPR036249">
    <property type="entry name" value="Thioredoxin-like_sf"/>
</dbReference>
<evidence type="ECO:0000256" key="5">
    <source>
        <dbReference type="SAM" id="Coils"/>
    </source>
</evidence>
<accession>A0A8X8C1A0</accession>
<comment type="catalytic activity">
    <reaction evidence="3">
        <text>RX + glutathione = an S-substituted glutathione + a halide anion + H(+)</text>
        <dbReference type="Rhea" id="RHEA:16437"/>
        <dbReference type="ChEBI" id="CHEBI:15378"/>
        <dbReference type="ChEBI" id="CHEBI:16042"/>
        <dbReference type="ChEBI" id="CHEBI:17792"/>
        <dbReference type="ChEBI" id="CHEBI:57925"/>
        <dbReference type="ChEBI" id="CHEBI:90779"/>
        <dbReference type="EC" id="2.5.1.18"/>
    </reaction>
</comment>
<evidence type="ECO:0000313" key="8">
    <source>
        <dbReference type="EMBL" id="KAG6735969.1"/>
    </source>
</evidence>
<feature type="domain" description="GST N-terminal" evidence="6">
    <location>
        <begin position="32"/>
        <end position="111"/>
    </location>
</feature>
<evidence type="ECO:0000313" key="9">
    <source>
        <dbReference type="Proteomes" id="UP000886885"/>
    </source>
</evidence>
<dbReference type="AlphaFoldDB" id="A0A8X8C1A0"/>
<keyword evidence="9" id="KW-1185">Reference proteome</keyword>
<protein>
    <recommendedName>
        <fullName evidence="1">glutathione transferase</fullName>
        <ecNumber evidence="1">2.5.1.18</ecNumber>
    </recommendedName>
</protein>
<dbReference type="Pfam" id="PF00043">
    <property type="entry name" value="GST_C"/>
    <property type="match status" value="1"/>
</dbReference>
<dbReference type="FunFam" id="1.20.1050.10:FF:000012">
    <property type="entry name" value="Tau class glutathione S-transferase"/>
    <property type="match status" value="1"/>
</dbReference>
<dbReference type="PROSITE" id="PS50404">
    <property type="entry name" value="GST_NTER"/>
    <property type="match status" value="1"/>
</dbReference>
<comment type="caution">
    <text evidence="8">The sequence shown here is derived from an EMBL/GenBank/DDBJ whole genome shotgun (WGS) entry which is preliminary data.</text>
</comment>
<dbReference type="GO" id="GO:0004364">
    <property type="term" value="F:glutathione transferase activity"/>
    <property type="evidence" value="ECO:0007669"/>
    <property type="project" value="UniProtKB-EC"/>
</dbReference>
<dbReference type="PANTHER" id="PTHR11260">
    <property type="entry name" value="GLUTATHIONE S-TRANSFERASE, GST, SUPERFAMILY, GST DOMAIN CONTAINING"/>
    <property type="match status" value="1"/>
</dbReference>
<evidence type="ECO:0000259" key="7">
    <source>
        <dbReference type="PROSITE" id="PS50405"/>
    </source>
</evidence>
<dbReference type="SUPFAM" id="SSF47616">
    <property type="entry name" value="GST C-terminal domain-like"/>
    <property type="match status" value="1"/>
</dbReference>
<dbReference type="InterPro" id="IPR004046">
    <property type="entry name" value="GST_C"/>
</dbReference>
<dbReference type="SFLD" id="SFLDG01152">
    <property type="entry name" value="Main.3:_Omega-_and_Tau-like"/>
    <property type="match status" value="1"/>
</dbReference>
<dbReference type="CDD" id="cd03058">
    <property type="entry name" value="GST_N_Tau"/>
    <property type="match status" value="1"/>
</dbReference>
<dbReference type="InterPro" id="IPR045073">
    <property type="entry name" value="Omega/Tau-like"/>
</dbReference>